<feature type="domain" description="XRCC4 N-terminal" evidence="2">
    <location>
        <begin position="18"/>
        <end position="111"/>
    </location>
</feature>
<dbReference type="GO" id="GO:0005958">
    <property type="term" value="C:DNA-dependent protein kinase-DNA ligase 4 complex"/>
    <property type="evidence" value="ECO:0007669"/>
    <property type="project" value="TreeGrafter"/>
</dbReference>
<dbReference type="GO" id="GO:0032807">
    <property type="term" value="C:DNA ligase IV complex"/>
    <property type="evidence" value="ECO:0007669"/>
    <property type="project" value="TreeGrafter"/>
</dbReference>
<feature type="compositionally biased region" description="Basic and acidic residues" evidence="1">
    <location>
        <begin position="361"/>
        <end position="375"/>
    </location>
</feature>
<feature type="region of interest" description="Disordered" evidence="1">
    <location>
        <begin position="361"/>
        <end position="393"/>
    </location>
</feature>
<dbReference type="EMBL" id="CAADRP010002107">
    <property type="protein sequence ID" value="VFU61347.1"/>
    <property type="molecule type" value="Genomic_DNA"/>
</dbReference>
<organism evidence="4">
    <name type="scientific">Salix viminalis</name>
    <name type="common">Common osier</name>
    <name type="synonym">Basket willow</name>
    <dbReference type="NCBI Taxonomy" id="40686"/>
    <lineage>
        <taxon>Eukaryota</taxon>
        <taxon>Viridiplantae</taxon>
        <taxon>Streptophyta</taxon>
        <taxon>Embryophyta</taxon>
        <taxon>Tracheophyta</taxon>
        <taxon>Spermatophyta</taxon>
        <taxon>Magnoliopsida</taxon>
        <taxon>eudicotyledons</taxon>
        <taxon>Gunneridae</taxon>
        <taxon>Pentapetalae</taxon>
        <taxon>rosids</taxon>
        <taxon>fabids</taxon>
        <taxon>Malpighiales</taxon>
        <taxon>Salicaceae</taxon>
        <taxon>Saliceae</taxon>
        <taxon>Salix</taxon>
    </lineage>
</organism>
<dbReference type="SUPFAM" id="SSF58022">
    <property type="entry name" value="XRCC4, C-terminal oligomerization domain"/>
    <property type="match status" value="1"/>
</dbReference>
<feature type="region of interest" description="Disordered" evidence="1">
    <location>
        <begin position="540"/>
        <end position="599"/>
    </location>
</feature>
<evidence type="ECO:0000256" key="1">
    <source>
        <dbReference type="SAM" id="MobiDB-lite"/>
    </source>
</evidence>
<sequence>MESTMARHTCLKLEIPEPIFIKGTWFPSHFHLSITDGLDSWVCDATEEEVRDRAAQWDQPVSTYIQLAEKHLGFQIPSSVYKFTDAGDGNKRLSWTFEKEGTKLEWRWKCQSPPDSKKTTASILDFLMDANIRLSMGKNREVKTSCETENNLAMDVLDRGNETESKAVKAVWNRRSTHIFCDICIQAVQMGLRPGTHFSKQGWRYVIGQFEKESGQSFTKKQLKNKWDGIKKDWKIWKALLGQENKLVWDPNKQTVAASEDWWDEKIKAVPAVEKFRNSGIEPDLCSKYDFMFTGSSAWPTASAVFIDKEESDGNLMQPNVNIGPAEHVEGSGDLGDEPTSVESLDEMLTGAYIDRDSLQLEEQRNDKKQKRVDESGTQSVKKGRNQSGGTVKLSRKLDRLMATVESGGSVTSRRRDAQGCSIIEVMDELHCMPDIVKGSGLHVFASEFFLLRTRREMWFAMREPKAKINWLKTMYDKSEEVVRKTQSIERLKGEAEKCLAQSEKFNSEKMEFEAAVYAKFLGVLNSKKRKLRELRDQLSKKEISVESAQEAEDSDKTESFDGGSDDEKSEEKPREKLAGTSKDPPPRRGYVRKKITHK</sequence>
<evidence type="ECO:0000259" key="2">
    <source>
        <dbReference type="Pfam" id="PF06632"/>
    </source>
</evidence>
<dbReference type="Gene3D" id="1.20.5.370">
    <property type="match status" value="1"/>
</dbReference>
<dbReference type="Pfam" id="PF06632">
    <property type="entry name" value="XRCC4"/>
    <property type="match status" value="1"/>
</dbReference>
<dbReference type="GO" id="GO:0010165">
    <property type="term" value="P:response to X-ray"/>
    <property type="evidence" value="ECO:0007669"/>
    <property type="project" value="TreeGrafter"/>
</dbReference>
<dbReference type="GO" id="GO:0006303">
    <property type="term" value="P:double-strand break repair via nonhomologous end joining"/>
    <property type="evidence" value="ECO:0007669"/>
    <property type="project" value="TreeGrafter"/>
</dbReference>
<feature type="compositionally biased region" description="Basic and acidic residues" evidence="1">
    <location>
        <begin position="555"/>
        <end position="578"/>
    </location>
</feature>
<dbReference type="Pfam" id="PF12776">
    <property type="entry name" value="Myb_DNA-bind_3"/>
    <property type="match status" value="1"/>
</dbReference>
<reference evidence="4" key="1">
    <citation type="submission" date="2019-03" db="EMBL/GenBank/DDBJ databases">
        <authorList>
            <person name="Mank J."/>
            <person name="Almeida P."/>
        </authorList>
    </citation>
    <scope>NUCLEOTIDE SEQUENCE</scope>
    <source>
        <strain evidence="4">78183</strain>
    </source>
</reference>
<name>A0A6N2N3Q4_SALVM</name>
<dbReference type="AlphaFoldDB" id="A0A6N2N3Q4"/>
<dbReference type="InterPro" id="IPR053961">
    <property type="entry name" value="XRCC4_N"/>
</dbReference>
<feature type="compositionally biased region" description="Basic residues" evidence="1">
    <location>
        <begin position="590"/>
        <end position="599"/>
    </location>
</feature>
<dbReference type="PANTHER" id="PTHR28559:SF1">
    <property type="entry name" value="DNA REPAIR PROTEIN XRCC4"/>
    <property type="match status" value="1"/>
</dbReference>
<dbReference type="GO" id="GO:0003677">
    <property type="term" value="F:DNA binding"/>
    <property type="evidence" value="ECO:0007669"/>
    <property type="project" value="InterPro"/>
</dbReference>
<dbReference type="GO" id="GO:0006310">
    <property type="term" value="P:DNA recombination"/>
    <property type="evidence" value="ECO:0007669"/>
    <property type="project" value="InterPro"/>
</dbReference>
<dbReference type="InterPro" id="IPR010585">
    <property type="entry name" value="DNA_repair_prot_XRCC4"/>
</dbReference>
<feature type="compositionally biased region" description="Polar residues" evidence="1">
    <location>
        <begin position="376"/>
        <end position="390"/>
    </location>
</feature>
<dbReference type="PANTHER" id="PTHR28559">
    <property type="entry name" value="DNA REPAIR PROTEIN XRCC4"/>
    <property type="match status" value="1"/>
</dbReference>
<gene>
    <name evidence="4" type="ORF">SVIM_LOCUS458966</name>
</gene>
<evidence type="ECO:0000313" key="4">
    <source>
        <dbReference type="EMBL" id="VFU61347.1"/>
    </source>
</evidence>
<dbReference type="InterPro" id="IPR024752">
    <property type="entry name" value="Myb/SANT-like_dom"/>
</dbReference>
<dbReference type="InterPro" id="IPR014751">
    <property type="entry name" value="XRCC4-like_C"/>
</dbReference>
<protein>
    <submittedName>
        <fullName evidence="4">Uncharacterized protein</fullName>
    </submittedName>
</protein>
<feature type="domain" description="Myb/SANT-like" evidence="3">
    <location>
        <begin position="172"/>
        <end position="265"/>
    </location>
</feature>
<accession>A0A6N2N3Q4</accession>
<evidence type="ECO:0000259" key="3">
    <source>
        <dbReference type="Pfam" id="PF12776"/>
    </source>
</evidence>
<proteinExistence type="predicted"/>